<dbReference type="Proteomes" id="UP000017908">
    <property type="component" value="Unassembled WGS sequence"/>
</dbReference>
<evidence type="ECO:0000256" key="1">
    <source>
        <dbReference type="SAM" id="MobiDB-lite"/>
    </source>
</evidence>
<protein>
    <submittedName>
        <fullName evidence="2">Uncharacterized protein</fullName>
    </submittedName>
</protein>
<proteinExistence type="predicted"/>
<dbReference type="AlphaFoldDB" id="R7MXP1"/>
<organism evidence="2">
    <name type="scientific">Megasphaera elsdenii CAG:570</name>
    <dbReference type="NCBI Taxonomy" id="1263087"/>
    <lineage>
        <taxon>Bacteria</taxon>
        <taxon>Bacillati</taxon>
        <taxon>Bacillota</taxon>
        <taxon>Negativicutes</taxon>
        <taxon>Veillonellales</taxon>
        <taxon>Veillonellaceae</taxon>
        <taxon>Megasphaera</taxon>
    </lineage>
</organism>
<sequence>MGWRNAFCAEITRAVAIQRFPDRAVEPLRCRQAVFLFVHFAAGVDLLGADTLSNGPGRCNGILAAQGDEAHFKSRHFGAGPDAHGVTSTRIEGTVPHLVPGKTGIVRPIQAGSTASRTEDSFRPDFIGCTRADIETQSAGNGAIADDVVGDVQVIDDLDVVEFLDGVGQDGLDVLAVDLDVARPAGDVFALFVLQDDQPQVFQLLRDFVEAFGHGQEQVFPDDAGCVFLGVVDVELRRMALGDIGIQGVDAGCQTAAAADVCLFGDDHRGVRQAAEGQSGITAGRPAADDEDIRMDELLTGNLHSINSFIKYRKRRPKSWRCFLSNTSCRRRGHTSGKSGPGRSLRHSKAGRRKNILHGRPGP</sequence>
<name>R7MXP1_MEGEL</name>
<feature type="region of interest" description="Disordered" evidence="1">
    <location>
        <begin position="329"/>
        <end position="363"/>
    </location>
</feature>
<gene>
    <name evidence="2" type="ORF">BN715_01595</name>
</gene>
<dbReference type="EMBL" id="CBKE010000255">
    <property type="protein sequence ID" value="CDF05330.1"/>
    <property type="molecule type" value="Genomic_DNA"/>
</dbReference>
<feature type="compositionally biased region" description="Basic residues" evidence="1">
    <location>
        <begin position="344"/>
        <end position="357"/>
    </location>
</feature>
<comment type="caution">
    <text evidence="2">The sequence shown here is derived from an EMBL/GenBank/DDBJ whole genome shotgun (WGS) entry which is preliminary data.</text>
</comment>
<evidence type="ECO:0000313" key="2">
    <source>
        <dbReference type="EMBL" id="CDF05330.1"/>
    </source>
</evidence>
<reference evidence="2" key="1">
    <citation type="submission" date="2012-11" db="EMBL/GenBank/DDBJ databases">
        <title>Dependencies among metagenomic species, viruses, plasmids and units of genetic variation.</title>
        <authorList>
            <person name="Nielsen H.B."/>
            <person name="Almeida M."/>
            <person name="Juncker A.S."/>
            <person name="Rasmussen S."/>
            <person name="Li J."/>
            <person name="Sunagawa S."/>
            <person name="Plichta D."/>
            <person name="Gautier L."/>
            <person name="Le Chatelier E."/>
            <person name="Peletier E."/>
            <person name="Bonde I."/>
            <person name="Nielsen T."/>
            <person name="Manichanh C."/>
            <person name="Arumugam M."/>
            <person name="Batto J."/>
            <person name="Santos M.B.Q.D."/>
            <person name="Blom N."/>
            <person name="Borruel N."/>
            <person name="Burgdorf K.S."/>
            <person name="Boumezbeur F."/>
            <person name="Casellas F."/>
            <person name="Dore J."/>
            <person name="Guarner F."/>
            <person name="Hansen T."/>
            <person name="Hildebrand F."/>
            <person name="Kaas R.S."/>
            <person name="Kennedy S."/>
            <person name="Kristiansen K."/>
            <person name="Kultima J.R."/>
            <person name="Leonard P."/>
            <person name="Levenez F."/>
            <person name="Lund O."/>
            <person name="Moumen B."/>
            <person name="Le Paslier D."/>
            <person name="Pons N."/>
            <person name="Pedersen O."/>
            <person name="Prifti E."/>
            <person name="Qin J."/>
            <person name="Raes J."/>
            <person name="Tap J."/>
            <person name="Tims S."/>
            <person name="Ussery D.W."/>
            <person name="Yamada T."/>
            <person name="MetaHit consortium"/>
            <person name="Renault P."/>
            <person name="Sicheritz-Ponten T."/>
            <person name="Bork P."/>
            <person name="Wang J."/>
            <person name="Brunak S."/>
            <person name="Ehrlich S.D."/>
        </authorList>
    </citation>
    <scope>NUCLEOTIDE SEQUENCE [LARGE SCALE GENOMIC DNA]</scope>
</reference>
<accession>R7MXP1</accession>